<dbReference type="Proteomes" id="UP000494245">
    <property type="component" value="Unassembled WGS sequence"/>
</dbReference>
<sequence length="90" mass="9831">MGKVSNSTKAARSLVEHAKAYFAVASANTMQLQAMKSELNAVLMDLEIVTERLSELESKVEMNLQGAMVMKEALRQVVEAAQSEKSGERS</sequence>
<organism evidence="1 2">
    <name type="scientific">Fundidesulfovibrio magnetotacticus</name>
    <dbReference type="NCBI Taxonomy" id="2730080"/>
    <lineage>
        <taxon>Bacteria</taxon>
        <taxon>Pseudomonadati</taxon>
        <taxon>Thermodesulfobacteriota</taxon>
        <taxon>Desulfovibrionia</taxon>
        <taxon>Desulfovibrionales</taxon>
        <taxon>Desulfovibrionaceae</taxon>
        <taxon>Fundidesulfovibrio</taxon>
    </lineage>
</organism>
<gene>
    <name evidence="1" type="ORF">NNJEOMEG_00629</name>
</gene>
<dbReference type="RefSeq" id="WP_173081242.1">
    <property type="nucleotide sequence ID" value="NZ_BLTE01000002.1"/>
</dbReference>
<dbReference type="AlphaFoldDB" id="A0A6V8LJ87"/>
<proteinExistence type="predicted"/>
<reference evidence="1 2" key="1">
    <citation type="submission" date="2020-04" db="EMBL/GenBank/DDBJ databases">
        <authorList>
            <consortium name="Desulfovibrio sp. FSS-1 genome sequencing consortium"/>
            <person name="Shimoshige H."/>
            <person name="Kobayashi H."/>
            <person name="Maekawa T."/>
        </authorList>
    </citation>
    <scope>NUCLEOTIDE SEQUENCE [LARGE SCALE GENOMIC DNA]</scope>
    <source>
        <strain evidence="1 2">SIID29052-01</strain>
    </source>
</reference>
<reference evidence="1 2" key="2">
    <citation type="submission" date="2020-05" db="EMBL/GenBank/DDBJ databases">
        <title>Draft genome sequence of Desulfovibrio sp. strainFSS-1.</title>
        <authorList>
            <person name="Shimoshige H."/>
            <person name="Kobayashi H."/>
            <person name="Maekawa T."/>
        </authorList>
    </citation>
    <scope>NUCLEOTIDE SEQUENCE [LARGE SCALE GENOMIC DNA]</scope>
    <source>
        <strain evidence="1 2">SIID29052-01</strain>
    </source>
</reference>
<protein>
    <submittedName>
        <fullName evidence="1">Uncharacterized protein</fullName>
    </submittedName>
</protein>
<evidence type="ECO:0000313" key="2">
    <source>
        <dbReference type="Proteomes" id="UP000494245"/>
    </source>
</evidence>
<keyword evidence="2" id="KW-1185">Reference proteome</keyword>
<accession>A0A6V8LJ87</accession>
<comment type="caution">
    <text evidence="1">The sequence shown here is derived from an EMBL/GenBank/DDBJ whole genome shotgun (WGS) entry which is preliminary data.</text>
</comment>
<name>A0A6V8LJ87_9BACT</name>
<evidence type="ECO:0000313" key="1">
    <source>
        <dbReference type="EMBL" id="GFK92802.1"/>
    </source>
</evidence>
<dbReference type="EMBL" id="BLTE01000002">
    <property type="protein sequence ID" value="GFK92802.1"/>
    <property type="molecule type" value="Genomic_DNA"/>
</dbReference>